<dbReference type="PANTHER" id="PTHR47545:SF1">
    <property type="entry name" value="MULTIFUNCTIONAL CCA PROTEIN"/>
    <property type="match status" value="1"/>
</dbReference>
<gene>
    <name evidence="2" type="ORF">SM757_33810</name>
</gene>
<dbReference type="EMBL" id="JAXOJX010000125">
    <property type="protein sequence ID" value="MDZ5461563.1"/>
    <property type="molecule type" value="Genomic_DNA"/>
</dbReference>
<evidence type="ECO:0000313" key="3">
    <source>
        <dbReference type="Proteomes" id="UP001293718"/>
    </source>
</evidence>
<dbReference type="PANTHER" id="PTHR47545">
    <property type="entry name" value="MULTIFUNCTIONAL CCA PROTEIN"/>
    <property type="match status" value="1"/>
</dbReference>
<dbReference type="SUPFAM" id="SSF81891">
    <property type="entry name" value="Poly A polymerase C-terminal region-like"/>
    <property type="match status" value="1"/>
</dbReference>
<evidence type="ECO:0008006" key="4">
    <source>
        <dbReference type="Google" id="ProtNLM"/>
    </source>
</evidence>
<dbReference type="RefSeq" id="WP_066342164.1">
    <property type="nucleotide sequence ID" value="NZ_JAXOJX010000125.1"/>
</dbReference>
<proteinExistence type="predicted"/>
<keyword evidence="3" id="KW-1185">Reference proteome</keyword>
<name>A0ABU5IRQ0_9BURK</name>
<evidence type="ECO:0000313" key="2">
    <source>
        <dbReference type="EMBL" id="MDZ5461563.1"/>
    </source>
</evidence>
<protein>
    <recommendedName>
        <fullName evidence="4">tRNA nucleotidyltransferase (CCA-adding enzyme)</fullName>
    </recommendedName>
</protein>
<accession>A0ABU5IRQ0</accession>
<comment type="caution">
    <text evidence="2">The sequence shown here is derived from an EMBL/GenBank/DDBJ whole genome shotgun (WGS) entry which is preliminary data.</text>
</comment>
<sequence>MNTIRPDDDLLFCLEQSSAYPPDAVHVTMLALAAASGRLRRMTRPARWALLATALMAPRPSAAFEALRLSRALAQLLPELDGLFGVPQLSDGPEWVDVGLHQWRFIDEAARVNAPLALRFAALMHKVGKAGTPREIWPHHHKHDQRAHAAIEALARRAAVPADAVALAHLAVDECDRIHRASDMRAGPIAVLLERVQARQQPARLEQLLLLCTCDWAAFEGHHAEEYVKADRIRLALAASRAADVAGLDEDAALQARAEAIAAALGSGVRK</sequence>
<dbReference type="InterPro" id="IPR050124">
    <property type="entry name" value="tRNA_CCA-adding_enzyme"/>
</dbReference>
<evidence type="ECO:0000256" key="1">
    <source>
        <dbReference type="ARBA" id="ARBA00022741"/>
    </source>
</evidence>
<keyword evidence="1" id="KW-0547">Nucleotide-binding</keyword>
<reference evidence="2 3" key="1">
    <citation type="submission" date="2023-11" db="EMBL/GenBank/DDBJ databases">
        <title>Draft genome of Azohydromonas lata strain H1 (DSM1123), a polyhydroxyalkanoate producer.</title>
        <authorList>
            <person name="Traversa D."/>
            <person name="D'Addabbo P."/>
            <person name="Pazzani C."/>
            <person name="Manzari C."/>
            <person name="Chiara M."/>
            <person name="Scrascia M."/>
        </authorList>
    </citation>
    <scope>NUCLEOTIDE SEQUENCE [LARGE SCALE GENOMIC DNA]</scope>
    <source>
        <strain evidence="2 3">H1</strain>
    </source>
</reference>
<dbReference type="Proteomes" id="UP001293718">
    <property type="component" value="Unassembled WGS sequence"/>
</dbReference>
<dbReference type="Gene3D" id="1.10.3090.10">
    <property type="entry name" value="cca-adding enzyme, domain 2"/>
    <property type="match status" value="1"/>
</dbReference>
<organism evidence="2 3">
    <name type="scientific">Azohydromonas lata</name>
    <dbReference type="NCBI Taxonomy" id="45677"/>
    <lineage>
        <taxon>Bacteria</taxon>
        <taxon>Pseudomonadati</taxon>
        <taxon>Pseudomonadota</taxon>
        <taxon>Betaproteobacteria</taxon>
        <taxon>Burkholderiales</taxon>
        <taxon>Sphaerotilaceae</taxon>
        <taxon>Azohydromonas</taxon>
    </lineage>
</organism>